<dbReference type="STRING" id="41875.K8EL77"/>
<dbReference type="InterPro" id="IPR014977">
    <property type="entry name" value="WRC_dom"/>
</dbReference>
<dbReference type="InterPro" id="IPR015422">
    <property type="entry name" value="PyrdxlP-dep_Trfase_small"/>
</dbReference>
<feature type="region of interest" description="Disordered" evidence="5">
    <location>
        <begin position="370"/>
        <end position="416"/>
    </location>
</feature>
<dbReference type="InterPro" id="IPR015421">
    <property type="entry name" value="PyrdxlP-dep_Trfase_major"/>
</dbReference>
<dbReference type="eggNOG" id="KOG0053">
    <property type="taxonomic scope" value="Eukaryota"/>
</dbReference>
<evidence type="ECO:0000259" key="6">
    <source>
        <dbReference type="PROSITE" id="PS51667"/>
    </source>
</evidence>
<dbReference type="GO" id="GO:0005737">
    <property type="term" value="C:cytoplasm"/>
    <property type="evidence" value="ECO:0007669"/>
    <property type="project" value="TreeGrafter"/>
</dbReference>
<dbReference type="RefSeq" id="XP_007510389.1">
    <property type="nucleotide sequence ID" value="XM_007510327.1"/>
</dbReference>
<dbReference type="PANTHER" id="PTHR11808:SF35">
    <property type="entry name" value="CYSTATHIONINE GAMMA-SYNTHASE (AFU_ORTHOLOGUE AFUA_7G01590)"/>
    <property type="match status" value="1"/>
</dbReference>
<dbReference type="FunFam" id="3.40.640.10:FF:000046">
    <property type="entry name" value="Cystathionine gamma-lyase"/>
    <property type="match status" value="1"/>
</dbReference>
<dbReference type="Proteomes" id="UP000198341">
    <property type="component" value="Chromosome 11"/>
</dbReference>
<feature type="compositionally biased region" description="Polar residues" evidence="5">
    <location>
        <begin position="383"/>
        <end position="398"/>
    </location>
</feature>
<comment type="cofactor">
    <cofactor evidence="1">
        <name>pyridoxal 5'-phosphate</name>
        <dbReference type="ChEBI" id="CHEBI:597326"/>
    </cofactor>
</comment>
<gene>
    <name evidence="7" type="ordered locus">Bathy11g02610</name>
</gene>
<feature type="region of interest" description="Disordered" evidence="5">
    <location>
        <begin position="554"/>
        <end position="577"/>
    </location>
</feature>
<dbReference type="PANTHER" id="PTHR11808">
    <property type="entry name" value="TRANS-SULFURATION ENZYME FAMILY MEMBER"/>
    <property type="match status" value="1"/>
</dbReference>
<feature type="domain" description="WRC" evidence="6">
    <location>
        <begin position="614"/>
        <end position="658"/>
    </location>
</feature>
<dbReference type="PROSITE" id="PS51667">
    <property type="entry name" value="WRC"/>
    <property type="match status" value="1"/>
</dbReference>
<keyword evidence="3" id="KW-0663">Pyridoxal phosphate</keyword>
<feature type="region of interest" description="Disordered" evidence="5">
    <location>
        <begin position="705"/>
        <end position="794"/>
    </location>
</feature>
<evidence type="ECO:0000256" key="2">
    <source>
        <dbReference type="ARBA" id="ARBA00009077"/>
    </source>
</evidence>
<dbReference type="GO" id="GO:0030170">
    <property type="term" value="F:pyridoxal phosphate binding"/>
    <property type="evidence" value="ECO:0007669"/>
    <property type="project" value="InterPro"/>
</dbReference>
<evidence type="ECO:0000256" key="1">
    <source>
        <dbReference type="ARBA" id="ARBA00001933"/>
    </source>
</evidence>
<feature type="compositionally biased region" description="Low complexity" evidence="5">
    <location>
        <begin position="716"/>
        <end position="767"/>
    </location>
</feature>
<keyword evidence="8" id="KW-1185">Reference proteome</keyword>
<dbReference type="OrthoDB" id="3512640at2759"/>
<protein>
    <submittedName>
        <fullName evidence="7">Cystathionine gamma-synthase</fullName>
    </submittedName>
</protein>
<feature type="region of interest" description="Disordered" evidence="5">
    <location>
        <begin position="601"/>
        <end position="621"/>
    </location>
</feature>
<dbReference type="Pfam" id="PF01053">
    <property type="entry name" value="Cys_Met_Meta_PP"/>
    <property type="match status" value="1"/>
</dbReference>
<dbReference type="AlphaFoldDB" id="K8EL77"/>
<proteinExistence type="inferred from homology"/>
<dbReference type="EMBL" id="FO082268">
    <property type="protein sequence ID" value="CCO18734.1"/>
    <property type="molecule type" value="Genomic_DNA"/>
</dbReference>
<comment type="similarity">
    <text evidence="2">Belongs to the trans-sulfuration enzymes family.</text>
</comment>
<dbReference type="InterPro" id="IPR015424">
    <property type="entry name" value="PyrdxlP-dep_Trfase"/>
</dbReference>
<dbReference type="GO" id="GO:0019346">
    <property type="term" value="P:transsulfuration"/>
    <property type="evidence" value="ECO:0007669"/>
    <property type="project" value="InterPro"/>
</dbReference>
<reference evidence="7 8" key="1">
    <citation type="submission" date="2011-10" db="EMBL/GenBank/DDBJ databases">
        <authorList>
            <person name="Genoscope - CEA"/>
        </authorList>
    </citation>
    <scope>NUCLEOTIDE SEQUENCE [LARGE SCALE GENOMIC DNA]</scope>
    <source>
        <strain evidence="7 8">RCC 1105</strain>
    </source>
</reference>
<sequence>MDLEVAALVCSSAANYSSSQTGAIVPSIHPSTTFSRDGSYNARTLNNGEHPLIYSRADNPTASHVEHVLSKLDDAEESCVFSSGMAAVSAIMNACFVPDCVVFFPRRSYFINRKHFREWCTRMRVRIVQYDTDESSLEYLKLAIEMVSCEEEKEHEKFMWIETPANSSWEVLDIETVTGWCRKNGVTSFVDATVLTPLLCQPLKLGADFVIHSCSKYLNGHSDVLAGAVSCKDRKSKNWKRIKEARVTGGAVLSAFDCFLLLRGMRTLHLRVPKASENGMHVAMSMVQFKFKGEKGEKVAPSVGEQNATNAAVTPTTTTSFPISPWFELVVLYPGLPGHENHAISKQQQAGKNKKMFGGMLSVVITPILPDPKATTEPEKAAVNNNEQPASTRGTGNQEDLKTTSTTTTEGGANLPSTTEQYAIKMHEIAFEMAKTTATLTKIWRPATSLGGPESLIEHRASVEGGSYPWSQCPAGLLRLSCGLEPGHRLARDLKSALHAAHLKVCGARGLLKISHVSKVSKPIEANRPSKPAQQPAQPIVDRNLLHGILGNLTALNDKKRPHPNNAAEEARKKAPEPVGDLTLEIPVGSLEEPNLVAIRKPRKPSSKVSAPPAPDEQRCCKKSSQWHCPKFRFGATRYCERHQDCVLRDMEGPKKKGRKPGSATKTAANAEGFVTMTTNGVPMAPMATAAFLHKPVFPQEQTTVATPMQVDRDPLTMTTTTTPVAPRTTDGQPEQAPQAGNPAAPAPETAPLATTPTTVPTSTTQAPDPPSQIAPSNVPQPSPPKNDGIFTSGDLDMPISMMVTDSGKVNLQLALDAQTRMDNKF</sequence>
<evidence type="ECO:0000313" key="7">
    <source>
        <dbReference type="EMBL" id="CCO18734.1"/>
    </source>
</evidence>
<evidence type="ECO:0000256" key="5">
    <source>
        <dbReference type="SAM" id="MobiDB-lite"/>
    </source>
</evidence>
<evidence type="ECO:0000256" key="4">
    <source>
        <dbReference type="ARBA" id="ARBA00023242"/>
    </source>
</evidence>
<dbReference type="Gene3D" id="3.90.1150.10">
    <property type="entry name" value="Aspartate Aminotransferase, domain 1"/>
    <property type="match status" value="1"/>
</dbReference>
<organism evidence="7 8">
    <name type="scientific">Bathycoccus prasinos</name>
    <dbReference type="NCBI Taxonomy" id="41875"/>
    <lineage>
        <taxon>Eukaryota</taxon>
        <taxon>Viridiplantae</taxon>
        <taxon>Chlorophyta</taxon>
        <taxon>Mamiellophyceae</taxon>
        <taxon>Mamiellales</taxon>
        <taxon>Bathycoccaceae</taxon>
        <taxon>Bathycoccus</taxon>
    </lineage>
</organism>
<dbReference type="Gene3D" id="3.40.640.10">
    <property type="entry name" value="Type I PLP-dependent aspartate aminotransferase-like (Major domain)"/>
    <property type="match status" value="1"/>
</dbReference>
<accession>K8EL77</accession>
<dbReference type="GO" id="GO:0019343">
    <property type="term" value="P:cysteine biosynthetic process via cystathionine"/>
    <property type="evidence" value="ECO:0007669"/>
    <property type="project" value="TreeGrafter"/>
</dbReference>
<feature type="compositionally biased region" description="Pro residues" evidence="5">
    <location>
        <begin position="768"/>
        <end position="785"/>
    </location>
</feature>
<dbReference type="GeneID" id="19012941"/>
<dbReference type="SUPFAM" id="SSF53383">
    <property type="entry name" value="PLP-dependent transferases"/>
    <property type="match status" value="2"/>
</dbReference>
<dbReference type="GO" id="GO:0004123">
    <property type="term" value="F:cystathionine gamma-lyase activity"/>
    <property type="evidence" value="ECO:0007669"/>
    <property type="project" value="TreeGrafter"/>
</dbReference>
<evidence type="ECO:0000256" key="3">
    <source>
        <dbReference type="ARBA" id="ARBA00022898"/>
    </source>
</evidence>
<dbReference type="InterPro" id="IPR000277">
    <property type="entry name" value="Cys/Met-Metab_PyrdxlP-dep_enz"/>
</dbReference>
<evidence type="ECO:0000313" key="8">
    <source>
        <dbReference type="Proteomes" id="UP000198341"/>
    </source>
</evidence>
<dbReference type="KEGG" id="bpg:Bathy11g02610"/>
<name>K8EL77_9CHLO</name>
<keyword evidence="4" id="KW-0539">Nucleus</keyword>